<comment type="caution">
    <text evidence="1">The sequence shown here is derived from an EMBL/GenBank/DDBJ whole genome shotgun (WGS) entry which is preliminary data.</text>
</comment>
<gene>
    <name evidence="1" type="ORF">A2210_00820</name>
</gene>
<dbReference type="AlphaFoldDB" id="A0A1F8CJI5"/>
<reference evidence="1 2" key="1">
    <citation type="journal article" date="2016" name="Nat. Commun.">
        <title>Thousands of microbial genomes shed light on interconnected biogeochemical processes in an aquifer system.</title>
        <authorList>
            <person name="Anantharaman K."/>
            <person name="Brown C.T."/>
            <person name="Hug L.A."/>
            <person name="Sharon I."/>
            <person name="Castelle C.J."/>
            <person name="Probst A.J."/>
            <person name="Thomas B.C."/>
            <person name="Singh A."/>
            <person name="Wilkins M.J."/>
            <person name="Karaoz U."/>
            <person name="Brodie E.L."/>
            <person name="Williams K.H."/>
            <person name="Hubbard S.S."/>
            <person name="Banfield J.F."/>
        </authorList>
    </citation>
    <scope>NUCLEOTIDE SEQUENCE [LARGE SCALE GENOMIC DNA]</scope>
</reference>
<evidence type="ECO:0000313" key="2">
    <source>
        <dbReference type="Proteomes" id="UP000177855"/>
    </source>
</evidence>
<dbReference type="EMBL" id="MGHS01000026">
    <property type="protein sequence ID" value="OGM76507.1"/>
    <property type="molecule type" value="Genomic_DNA"/>
</dbReference>
<organism evidence="1 2">
    <name type="scientific">Candidatus Woesebacteria bacterium RIFOXYA1_FULL_40_18</name>
    <dbReference type="NCBI Taxonomy" id="1802532"/>
    <lineage>
        <taxon>Bacteria</taxon>
        <taxon>Candidatus Woeseibacteriota</taxon>
    </lineage>
</organism>
<evidence type="ECO:0000313" key="1">
    <source>
        <dbReference type="EMBL" id="OGM76507.1"/>
    </source>
</evidence>
<accession>A0A1F8CJI5</accession>
<sequence>MADKITIIIHTERGEQTIVVDARVAGCLADGAFDAYEALYDGHGKLLNSRSEGVAGDLAKAGDVLRSVFNEVVYQAPQPPQKP</sequence>
<evidence type="ECO:0008006" key="3">
    <source>
        <dbReference type="Google" id="ProtNLM"/>
    </source>
</evidence>
<dbReference type="Proteomes" id="UP000177855">
    <property type="component" value="Unassembled WGS sequence"/>
</dbReference>
<name>A0A1F8CJI5_9BACT</name>
<proteinExistence type="predicted"/>
<protein>
    <recommendedName>
        <fullName evidence="3">DUF2997 domain-containing protein</fullName>
    </recommendedName>
</protein>
<dbReference type="STRING" id="1802532.A2210_00820"/>